<sequence length="116" mass="13152">MLVAWQCAQDLRAGCRVTDLIDDRKRTEQILASFQTRPIPEVARLRWTVRRWRDAFLAYLTTARASNGPAEAVNGLIELHRGLACGCRSRDNHPHACSTSQADSTRHPCRMSHEPQ</sequence>
<dbReference type="Proteomes" id="UP000326702">
    <property type="component" value="Chromosome"/>
</dbReference>
<evidence type="ECO:0000313" key="3">
    <source>
        <dbReference type="EMBL" id="QFU96539.1"/>
    </source>
</evidence>
<dbReference type="AlphaFoldDB" id="A0A5P9Q5C1"/>
<dbReference type="EMBL" id="CP045529">
    <property type="protein sequence ID" value="QFU96539.1"/>
    <property type="molecule type" value="Genomic_DNA"/>
</dbReference>
<protein>
    <recommendedName>
        <fullName evidence="2">Transposase IS204/IS1001/IS1096/IS1165 DDE domain-containing protein</fullName>
    </recommendedName>
</protein>
<feature type="domain" description="Transposase IS204/IS1001/IS1096/IS1165 DDE" evidence="2">
    <location>
        <begin position="3"/>
        <end position="92"/>
    </location>
</feature>
<evidence type="ECO:0000256" key="1">
    <source>
        <dbReference type="SAM" id="MobiDB-lite"/>
    </source>
</evidence>
<feature type="region of interest" description="Disordered" evidence="1">
    <location>
        <begin position="91"/>
        <end position="116"/>
    </location>
</feature>
<organism evidence="3 4">
    <name type="scientific">Luteimicrobium xylanilyticum</name>
    <dbReference type="NCBI Taxonomy" id="1133546"/>
    <lineage>
        <taxon>Bacteria</taxon>
        <taxon>Bacillati</taxon>
        <taxon>Actinomycetota</taxon>
        <taxon>Actinomycetes</taxon>
        <taxon>Micrococcales</taxon>
        <taxon>Luteimicrobium</taxon>
    </lineage>
</organism>
<dbReference type="Pfam" id="PF01610">
    <property type="entry name" value="DDE_Tnp_ISL3"/>
    <property type="match status" value="1"/>
</dbReference>
<proteinExistence type="predicted"/>
<dbReference type="KEGG" id="lxl:KDY119_00023"/>
<name>A0A5P9Q5C1_9MICO</name>
<dbReference type="InterPro" id="IPR002560">
    <property type="entry name" value="Transposase_DDE"/>
</dbReference>
<evidence type="ECO:0000313" key="4">
    <source>
        <dbReference type="Proteomes" id="UP000326702"/>
    </source>
</evidence>
<accession>A0A5P9Q5C1</accession>
<evidence type="ECO:0000259" key="2">
    <source>
        <dbReference type="Pfam" id="PF01610"/>
    </source>
</evidence>
<keyword evidence="4" id="KW-1185">Reference proteome</keyword>
<reference evidence="3 4" key="1">
    <citation type="submission" date="2019-10" db="EMBL/GenBank/DDBJ databases">
        <title>Genome sequence of Luteimicrobium xylanilyticum HY-24.</title>
        <authorList>
            <person name="Kim D.Y."/>
            <person name="Park H.-Y."/>
        </authorList>
    </citation>
    <scope>NUCLEOTIDE SEQUENCE [LARGE SCALE GENOMIC DNA]</scope>
    <source>
        <strain evidence="3 4">HY-24</strain>
    </source>
</reference>
<gene>
    <name evidence="3" type="ORF">KDY119_00023</name>
</gene>